<dbReference type="InterPro" id="IPR008271">
    <property type="entry name" value="Ser/Thr_kinase_AS"/>
</dbReference>
<dbReference type="SUPFAM" id="SSF48452">
    <property type="entry name" value="TPR-like"/>
    <property type="match status" value="2"/>
</dbReference>
<dbReference type="EMBL" id="CP104694">
    <property type="protein sequence ID" value="UXI66758.1"/>
    <property type="molecule type" value="Genomic_DNA"/>
</dbReference>
<dbReference type="SMART" id="SM00028">
    <property type="entry name" value="TPR"/>
    <property type="match status" value="3"/>
</dbReference>
<dbReference type="SMART" id="SM00220">
    <property type="entry name" value="S_TKc"/>
    <property type="match status" value="1"/>
</dbReference>
<dbReference type="InterPro" id="IPR000719">
    <property type="entry name" value="Prot_kinase_dom"/>
</dbReference>
<dbReference type="PROSITE" id="PS50005">
    <property type="entry name" value="TPR"/>
    <property type="match status" value="1"/>
</dbReference>
<evidence type="ECO:0000313" key="9">
    <source>
        <dbReference type="Proteomes" id="UP001064632"/>
    </source>
</evidence>
<evidence type="ECO:0000256" key="5">
    <source>
        <dbReference type="PROSITE-ProRule" id="PRU00339"/>
    </source>
</evidence>
<dbReference type="PROSITE" id="PS00108">
    <property type="entry name" value="PROTEIN_KINASE_ST"/>
    <property type="match status" value="1"/>
</dbReference>
<dbReference type="Proteomes" id="UP001064632">
    <property type="component" value="Chromosome"/>
</dbReference>
<keyword evidence="5" id="KW-0802">TPR repeat</keyword>
<protein>
    <submittedName>
        <fullName evidence="8">Serine/threonine-protein kinase</fullName>
    </submittedName>
</protein>
<dbReference type="Pfam" id="PF13374">
    <property type="entry name" value="TPR_10"/>
    <property type="match status" value="1"/>
</dbReference>
<feature type="domain" description="Protein kinase" evidence="7">
    <location>
        <begin position="41"/>
        <end position="277"/>
    </location>
</feature>
<feature type="transmembrane region" description="Helical" evidence="6">
    <location>
        <begin position="302"/>
        <end position="323"/>
    </location>
</feature>
<dbReference type="InterPro" id="IPR019734">
    <property type="entry name" value="TPR_rpt"/>
</dbReference>
<dbReference type="InterPro" id="IPR011009">
    <property type="entry name" value="Kinase-like_dom_sf"/>
</dbReference>
<evidence type="ECO:0000256" key="6">
    <source>
        <dbReference type="SAM" id="Phobius"/>
    </source>
</evidence>
<dbReference type="PANTHER" id="PTHR43289:SF34">
    <property type="entry name" value="SERINE_THREONINE-PROTEIN KINASE YBDM-RELATED"/>
    <property type="match status" value="1"/>
</dbReference>
<keyword evidence="3 8" id="KW-0418">Kinase</keyword>
<evidence type="ECO:0000313" key="8">
    <source>
        <dbReference type="EMBL" id="UXI66758.1"/>
    </source>
</evidence>
<gene>
    <name evidence="8" type="ORF">N4264_18665</name>
</gene>
<dbReference type="InterPro" id="IPR011990">
    <property type="entry name" value="TPR-like_helical_dom_sf"/>
</dbReference>
<dbReference type="Gene3D" id="1.25.40.10">
    <property type="entry name" value="Tetratricopeptide repeat domain"/>
    <property type="match status" value="3"/>
</dbReference>
<keyword evidence="9" id="KW-1185">Reference proteome</keyword>
<evidence type="ECO:0000256" key="4">
    <source>
        <dbReference type="ARBA" id="ARBA00022840"/>
    </source>
</evidence>
<keyword evidence="2" id="KW-0547">Nucleotide-binding</keyword>
<keyword evidence="6" id="KW-0812">Transmembrane</keyword>
<dbReference type="Gene3D" id="3.30.200.20">
    <property type="entry name" value="Phosphorylase Kinase, domain 1"/>
    <property type="match status" value="1"/>
</dbReference>
<dbReference type="RefSeq" id="WP_261693738.1">
    <property type="nucleotide sequence ID" value="NZ_CP104694.1"/>
</dbReference>
<dbReference type="Pfam" id="PF13424">
    <property type="entry name" value="TPR_12"/>
    <property type="match status" value="3"/>
</dbReference>
<dbReference type="SUPFAM" id="SSF56112">
    <property type="entry name" value="Protein kinase-like (PK-like)"/>
    <property type="match status" value="1"/>
</dbReference>
<organism evidence="8 9">
    <name type="scientific">Tahibacter amnicola</name>
    <dbReference type="NCBI Taxonomy" id="2976241"/>
    <lineage>
        <taxon>Bacteria</taxon>
        <taxon>Pseudomonadati</taxon>
        <taxon>Pseudomonadota</taxon>
        <taxon>Gammaproteobacteria</taxon>
        <taxon>Lysobacterales</taxon>
        <taxon>Rhodanobacteraceae</taxon>
        <taxon>Tahibacter</taxon>
    </lineage>
</organism>
<keyword evidence="4" id="KW-0067">ATP-binding</keyword>
<proteinExistence type="predicted"/>
<dbReference type="Gene3D" id="1.10.510.10">
    <property type="entry name" value="Transferase(Phosphotransferase) domain 1"/>
    <property type="match status" value="1"/>
</dbReference>
<evidence type="ECO:0000256" key="3">
    <source>
        <dbReference type="ARBA" id="ARBA00022777"/>
    </source>
</evidence>
<reference evidence="8" key="1">
    <citation type="submission" date="2022-09" db="EMBL/GenBank/DDBJ databases">
        <title>Tahibacter sp. nov., isolated from a fresh water.</title>
        <authorList>
            <person name="Baek J.H."/>
            <person name="Lee J.K."/>
            <person name="Kim J.M."/>
            <person name="Jeon C.O."/>
        </authorList>
    </citation>
    <scope>NUCLEOTIDE SEQUENCE</scope>
    <source>
        <strain evidence="8">W38</strain>
    </source>
</reference>
<keyword evidence="6" id="KW-1133">Transmembrane helix</keyword>
<keyword evidence="1" id="KW-0808">Transferase</keyword>
<accession>A0ABY6B9L6</accession>
<evidence type="ECO:0000256" key="1">
    <source>
        <dbReference type="ARBA" id="ARBA00022679"/>
    </source>
</evidence>
<dbReference type="PANTHER" id="PTHR43289">
    <property type="entry name" value="MITOGEN-ACTIVATED PROTEIN KINASE KINASE KINASE 20-RELATED"/>
    <property type="match status" value="1"/>
</dbReference>
<evidence type="ECO:0000259" key="7">
    <source>
        <dbReference type="PROSITE" id="PS50011"/>
    </source>
</evidence>
<dbReference type="PROSITE" id="PS50011">
    <property type="entry name" value="PROTEIN_KINASE_DOM"/>
    <property type="match status" value="1"/>
</dbReference>
<evidence type="ECO:0000256" key="2">
    <source>
        <dbReference type="ARBA" id="ARBA00022741"/>
    </source>
</evidence>
<keyword evidence="6" id="KW-0472">Membrane</keyword>
<dbReference type="GO" id="GO:0016301">
    <property type="term" value="F:kinase activity"/>
    <property type="evidence" value="ECO:0007669"/>
    <property type="project" value="UniProtKB-KW"/>
</dbReference>
<sequence>MSGRMRLLEPGSLFGGPLFRTLLRDRLSITELQPGTLVGVFRIDREIARGGMGIVYSAERADGEYEQTVALKWLPDPAPNSTGAELFRHERQILANLKHPHIARLVDGGRAASGHLWFAMEYVDGLPVDQHVASRKLGVRARVALLVAVLDAVKFAHGRLLIHRDLKPSNVLIDNDGDPKLLDFGIAALLDDPEMPKAYSPGFASPEQLAGGEVGVSSDIWQLGRLCEIVLCAGDPPRDPGSLPSDLKAVIDKACADDPRDRYTTVAGMQVDLERFLAYRPVTARHGGVPHRLHLMVRRNPFAFAASAMVVVAFVAVVAAFAFKLAGQRDAAERAREVTETVNRFISRDLLSAADPWSGGNDSVLVSTVVEGAVEKVERRFANHPEVAGALDLELGRILNNLGRFDLAAATLERALPRLSRTRGPRHATTLEARFLRADVAQNAGDINLAELLFSRLRADAVPLGDRGLIERIDARLAWSLLQRGNFRGCRDAYSALRDSGGGQDEEIESEILSGLGLCEARLGLNDESLVHAEQALALRYRRLGKDHPLSLESELLLANVQLGMGRFDDAAATGMETYRKSRQRNGERHPTTLTIAHDLGISLVCAGKPEDGAEWLRRALEGRISVYGVKHLWVANTQALLAMALGQTGVEGEAERLLADAETTVQHDPVGDAFVHVSVLRSRGDLRLRQGRYEEAERDFRKSLAISNEIYDTRNPKLAQIRISLGLSLIHGPGRDEGFGLLRGAIEEVRRTPTCRSEQVQQAEAALARL</sequence>
<dbReference type="Pfam" id="PF00069">
    <property type="entry name" value="Pkinase"/>
    <property type="match status" value="1"/>
</dbReference>
<dbReference type="CDD" id="cd14014">
    <property type="entry name" value="STKc_PknB_like"/>
    <property type="match status" value="1"/>
</dbReference>
<name>A0ABY6B9L6_9GAMM</name>
<feature type="repeat" description="TPR" evidence="5">
    <location>
        <begin position="678"/>
        <end position="711"/>
    </location>
</feature>